<dbReference type="EMBL" id="JAAWWB010000020">
    <property type="protein sequence ID" value="KAG6758208.1"/>
    <property type="molecule type" value="Genomic_DNA"/>
</dbReference>
<evidence type="ECO:0000313" key="3">
    <source>
        <dbReference type="Proteomes" id="UP000886885"/>
    </source>
</evidence>
<comment type="caution">
    <text evidence="2">The sequence shown here is derived from an EMBL/GenBank/DDBJ whole genome shotgun (WGS) entry which is preliminary data.</text>
</comment>
<keyword evidence="3" id="KW-1185">Reference proteome</keyword>
<keyword evidence="1" id="KW-1133">Transmembrane helix</keyword>
<sequence length="129" mass="14858">MLLTPGLGVVEPNMAIKPTRIRVLMVYSYLRSMKCSTLLIFFRSQVFESKKEGNTKLGCLAAMRAKNKIVSVVFNQTVEEEAYEEVEEEAPKDEAEIQVVFYFINNRELLFALVFVPVYVCFIITTDFR</sequence>
<organism evidence="2 3">
    <name type="scientific">Populus tomentosa</name>
    <name type="common">Chinese white poplar</name>
    <dbReference type="NCBI Taxonomy" id="118781"/>
    <lineage>
        <taxon>Eukaryota</taxon>
        <taxon>Viridiplantae</taxon>
        <taxon>Streptophyta</taxon>
        <taxon>Embryophyta</taxon>
        <taxon>Tracheophyta</taxon>
        <taxon>Spermatophyta</taxon>
        <taxon>Magnoliopsida</taxon>
        <taxon>eudicotyledons</taxon>
        <taxon>Gunneridae</taxon>
        <taxon>Pentapetalae</taxon>
        <taxon>rosids</taxon>
        <taxon>fabids</taxon>
        <taxon>Malpighiales</taxon>
        <taxon>Salicaceae</taxon>
        <taxon>Saliceae</taxon>
        <taxon>Populus</taxon>
    </lineage>
</organism>
<accession>A0A8X7Z148</accession>
<feature type="transmembrane region" description="Helical" evidence="1">
    <location>
        <begin position="109"/>
        <end position="128"/>
    </location>
</feature>
<dbReference type="AlphaFoldDB" id="A0A8X7Z148"/>
<keyword evidence="1" id="KW-0812">Transmembrane</keyword>
<name>A0A8X7Z148_POPTO</name>
<protein>
    <submittedName>
        <fullName evidence="2">Uncharacterized protein</fullName>
    </submittedName>
</protein>
<evidence type="ECO:0000313" key="2">
    <source>
        <dbReference type="EMBL" id="KAG6758208.1"/>
    </source>
</evidence>
<proteinExistence type="predicted"/>
<dbReference type="Proteomes" id="UP000886885">
    <property type="component" value="Chromosome 10D"/>
</dbReference>
<evidence type="ECO:0000256" key="1">
    <source>
        <dbReference type="SAM" id="Phobius"/>
    </source>
</evidence>
<keyword evidence="1" id="KW-0472">Membrane</keyword>
<reference evidence="2" key="1">
    <citation type="journal article" date="2020" name="bioRxiv">
        <title>Hybrid origin of Populus tomentosa Carr. identified through genome sequencing and phylogenomic analysis.</title>
        <authorList>
            <person name="An X."/>
            <person name="Gao K."/>
            <person name="Chen Z."/>
            <person name="Li J."/>
            <person name="Yang X."/>
            <person name="Yang X."/>
            <person name="Zhou J."/>
            <person name="Guo T."/>
            <person name="Zhao T."/>
            <person name="Huang S."/>
            <person name="Miao D."/>
            <person name="Khan W.U."/>
            <person name="Rao P."/>
            <person name="Ye M."/>
            <person name="Lei B."/>
            <person name="Liao W."/>
            <person name="Wang J."/>
            <person name="Ji L."/>
            <person name="Li Y."/>
            <person name="Guo B."/>
            <person name="Mustafa N.S."/>
            <person name="Li S."/>
            <person name="Yun Q."/>
            <person name="Keller S.R."/>
            <person name="Mao J."/>
            <person name="Zhang R."/>
            <person name="Strauss S.H."/>
        </authorList>
    </citation>
    <scope>NUCLEOTIDE SEQUENCE</scope>
    <source>
        <strain evidence="2">GM15</strain>
        <tissue evidence="2">Leaf</tissue>
    </source>
</reference>
<gene>
    <name evidence="2" type="ORF">POTOM_038546</name>
</gene>